<evidence type="ECO:0000313" key="2">
    <source>
        <dbReference type="EMBL" id="NIY72023.1"/>
    </source>
</evidence>
<comment type="caution">
    <text evidence="2">The sequence shown here is derived from an EMBL/GenBank/DDBJ whole genome shotgun (WGS) entry which is preliminary data.</text>
</comment>
<name>A0ABX0VVC3_9RHOB</name>
<reference evidence="2 3" key="1">
    <citation type="submission" date="2020-03" db="EMBL/GenBank/DDBJ databases">
        <title>Bacterial isolates of synthetic phycosphere.</title>
        <authorList>
            <person name="Fu H."/>
            <person name="Moran M.A."/>
        </authorList>
    </citation>
    <scope>NUCLEOTIDE SEQUENCE [LARGE SCALE GENOMIC DNA]</scope>
    <source>
        <strain evidence="2 3">HF1</strain>
    </source>
</reference>
<dbReference type="EMBL" id="JAATOP010000003">
    <property type="protein sequence ID" value="NIY72023.1"/>
    <property type="molecule type" value="Genomic_DNA"/>
</dbReference>
<gene>
    <name evidence="2" type="ORF">HCZ30_06180</name>
</gene>
<evidence type="ECO:0000256" key="1">
    <source>
        <dbReference type="SAM" id="MobiDB-lite"/>
    </source>
</evidence>
<keyword evidence="3" id="KW-1185">Reference proteome</keyword>
<feature type="region of interest" description="Disordered" evidence="1">
    <location>
        <begin position="26"/>
        <end position="50"/>
    </location>
</feature>
<sequence>MTVKNTKSGKGPETLTREERLKAALKSNMAKRKAQARARAAHEEESKEDE</sequence>
<feature type="compositionally biased region" description="Basic and acidic residues" evidence="1">
    <location>
        <begin position="40"/>
        <end position="50"/>
    </location>
</feature>
<dbReference type="Proteomes" id="UP000709466">
    <property type="component" value="Unassembled WGS sequence"/>
</dbReference>
<evidence type="ECO:0000313" key="3">
    <source>
        <dbReference type="Proteomes" id="UP000709466"/>
    </source>
</evidence>
<accession>A0ABX0VVC3</accession>
<proteinExistence type="predicted"/>
<protein>
    <recommendedName>
        <fullName evidence="4">DUF4169 domain-containing protein</fullName>
    </recommendedName>
</protein>
<evidence type="ECO:0008006" key="4">
    <source>
        <dbReference type="Google" id="ProtNLM"/>
    </source>
</evidence>
<organism evidence="2 3">
    <name type="scientific">Marivivens donghaensis</name>
    <dbReference type="NCBI Taxonomy" id="1699413"/>
    <lineage>
        <taxon>Bacteria</taxon>
        <taxon>Pseudomonadati</taxon>
        <taxon>Pseudomonadota</taxon>
        <taxon>Alphaproteobacteria</taxon>
        <taxon>Rhodobacterales</taxon>
        <taxon>Paracoccaceae</taxon>
        <taxon>Marivivens group</taxon>
        <taxon>Marivivens</taxon>
    </lineage>
</organism>
<dbReference type="RefSeq" id="WP_167637412.1">
    <property type="nucleotide sequence ID" value="NZ_JAATOP010000003.1"/>
</dbReference>